<evidence type="ECO:0000256" key="1">
    <source>
        <dbReference type="ARBA" id="ARBA00004141"/>
    </source>
</evidence>
<dbReference type="Pfam" id="PF00230">
    <property type="entry name" value="MIP"/>
    <property type="match status" value="1"/>
</dbReference>
<dbReference type="PRINTS" id="PR00783">
    <property type="entry name" value="MINTRINSICP"/>
</dbReference>
<comment type="subcellular location">
    <subcellularLocation>
        <location evidence="1">Membrane</location>
        <topology evidence="1">Multi-pass membrane protein</topology>
    </subcellularLocation>
</comment>
<feature type="transmembrane region" description="Helical" evidence="8">
    <location>
        <begin position="136"/>
        <end position="156"/>
    </location>
</feature>
<dbReference type="InterPro" id="IPR023271">
    <property type="entry name" value="Aquaporin-like"/>
</dbReference>
<keyword evidence="3 7" id="KW-0813">Transport</keyword>
<organism evidence="9 10">
    <name type="scientific">Lucifera butyrica</name>
    <dbReference type="NCBI Taxonomy" id="1351585"/>
    <lineage>
        <taxon>Bacteria</taxon>
        <taxon>Bacillati</taxon>
        <taxon>Bacillota</taxon>
        <taxon>Negativicutes</taxon>
        <taxon>Veillonellales</taxon>
        <taxon>Veillonellaceae</taxon>
        <taxon>Lucifera</taxon>
    </lineage>
</organism>
<dbReference type="InterPro" id="IPR050363">
    <property type="entry name" value="MIP/Aquaporin"/>
</dbReference>
<accession>A0A498R3S2</accession>
<gene>
    <name evidence="9" type="ORF">LUCI_0660</name>
</gene>
<evidence type="ECO:0000256" key="2">
    <source>
        <dbReference type="ARBA" id="ARBA00006175"/>
    </source>
</evidence>
<keyword evidence="4 7" id="KW-0812">Transmembrane</keyword>
<protein>
    <submittedName>
        <fullName evidence="9">Major intrinsic protein</fullName>
    </submittedName>
</protein>
<evidence type="ECO:0000313" key="10">
    <source>
        <dbReference type="Proteomes" id="UP000277811"/>
    </source>
</evidence>
<feature type="transmembrane region" description="Helical" evidence="8">
    <location>
        <begin position="76"/>
        <end position="106"/>
    </location>
</feature>
<dbReference type="OrthoDB" id="9807293at2"/>
<evidence type="ECO:0000256" key="5">
    <source>
        <dbReference type="ARBA" id="ARBA00022989"/>
    </source>
</evidence>
<feature type="transmembrane region" description="Helical" evidence="8">
    <location>
        <begin position="6"/>
        <end position="27"/>
    </location>
</feature>
<dbReference type="GO" id="GO:0005886">
    <property type="term" value="C:plasma membrane"/>
    <property type="evidence" value="ECO:0007669"/>
    <property type="project" value="TreeGrafter"/>
</dbReference>
<dbReference type="InterPro" id="IPR000425">
    <property type="entry name" value="MIP"/>
</dbReference>
<feature type="transmembrane region" description="Helical" evidence="8">
    <location>
        <begin position="36"/>
        <end position="56"/>
    </location>
</feature>
<dbReference type="EMBL" id="UPPP01000056">
    <property type="protein sequence ID" value="VBB05450.1"/>
    <property type="molecule type" value="Genomic_DNA"/>
</dbReference>
<dbReference type="RefSeq" id="WP_122626442.1">
    <property type="nucleotide sequence ID" value="NZ_UPPP01000056.1"/>
</dbReference>
<evidence type="ECO:0000256" key="8">
    <source>
        <dbReference type="SAM" id="Phobius"/>
    </source>
</evidence>
<evidence type="ECO:0000256" key="4">
    <source>
        <dbReference type="ARBA" id="ARBA00022692"/>
    </source>
</evidence>
<evidence type="ECO:0000313" key="9">
    <source>
        <dbReference type="EMBL" id="VBB05450.1"/>
    </source>
</evidence>
<sequence>MSNLFGEFFGTMVLIIFGCGVVANVLLKKSKGENSGWIVITTGWAIAVIMGVFAAVSTGAPQADINPAVTLAKTFMGVYTGAQAAATMLAQLCGGIVGGAVAWLAYLPHWELTEDKGLKLAVFCTGPAVRNSTANLLCEIIGTTMLVTVIFCIFAKPVGGVAPGFGPYLVGMLVWGLGLSLGGPTGYAINPARDLGPRIAHAILPIAGKGDSDWGYSWIPVVGPFIGGALAFAIGKAVGII</sequence>
<dbReference type="Gene3D" id="1.20.1080.10">
    <property type="entry name" value="Glycerol uptake facilitator protein"/>
    <property type="match status" value="1"/>
</dbReference>
<dbReference type="AlphaFoldDB" id="A0A498R3S2"/>
<dbReference type="SUPFAM" id="SSF81338">
    <property type="entry name" value="Aquaporin-like"/>
    <property type="match status" value="1"/>
</dbReference>
<evidence type="ECO:0000256" key="6">
    <source>
        <dbReference type="ARBA" id="ARBA00023136"/>
    </source>
</evidence>
<keyword evidence="5 8" id="KW-1133">Transmembrane helix</keyword>
<comment type="similarity">
    <text evidence="2 7">Belongs to the MIP/aquaporin (TC 1.A.8) family.</text>
</comment>
<proteinExistence type="inferred from homology"/>
<evidence type="ECO:0000256" key="3">
    <source>
        <dbReference type="ARBA" id="ARBA00022448"/>
    </source>
</evidence>
<dbReference type="Proteomes" id="UP000277811">
    <property type="component" value="Unassembled WGS sequence"/>
</dbReference>
<evidence type="ECO:0000256" key="7">
    <source>
        <dbReference type="RuleBase" id="RU000477"/>
    </source>
</evidence>
<keyword evidence="6 8" id="KW-0472">Membrane</keyword>
<name>A0A498R3S2_9FIRM</name>
<keyword evidence="10" id="KW-1185">Reference proteome</keyword>
<reference evidence="9 10" key="1">
    <citation type="submission" date="2018-06" db="EMBL/GenBank/DDBJ databases">
        <authorList>
            <person name="Strepis N."/>
        </authorList>
    </citation>
    <scope>NUCLEOTIDE SEQUENCE [LARGE SCALE GENOMIC DNA]</scope>
    <source>
        <strain evidence="9">LUCI</strain>
    </source>
</reference>
<dbReference type="PANTHER" id="PTHR43829">
    <property type="entry name" value="AQUAPORIN OR AQUAGLYCEROPORIN RELATED"/>
    <property type="match status" value="1"/>
</dbReference>
<dbReference type="PANTHER" id="PTHR43829:SF9">
    <property type="entry name" value="AQUAPORIN-9"/>
    <property type="match status" value="1"/>
</dbReference>
<dbReference type="GO" id="GO:0015254">
    <property type="term" value="F:glycerol channel activity"/>
    <property type="evidence" value="ECO:0007669"/>
    <property type="project" value="TreeGrafter"/>
</dbReference>